<dbReference type="AlphaFoldDB" id="B8GC81"/>
<proteinExistence type="predicted"/>
<evidence type="ECO:0000313" key="3">
    <source>
        <dbReference type="Proteomes" id="UP000002508"/>
    </source>
</evidence>
<dbReference type="STRING" id="326427.Cagg_0103"/>
<accession>B8GC81</accession>
<dbReference type="EMBL" id="CP001337">
    <property type="protein sequence ID" value="ACL23055.1"/>
    <property type="molecule type" value="Genomic_DNA"/>
</dbReference>
<dbReference type="InterPro" id="IPR040890">
    <property type="entry name" value="Znf_CopZ"/>
</dbReference>
<feature type="domain" description="CopZ zinc binding" evidence="1">
    <location>
        <begin position="27"/>
        <end position="86"/>
    </location>
</feature>
<dbReference type="Gene3D" id="2.20.25.270">
    <property type="match status" value="1"/>
</dbReference>
<name>B8GC81_CHLAD</name>
<evidence type="ECO:0000259" key="1">
    <source>
        <dbReference type="Pfam" id="PF18423"/>
    </source>
</evidence>
<organism evidence="2 3">
    <name type="scientific">Chloroflexus aggregans (strain MD-66 / DSM 9485)</name>
    <dbReference type="NCBI Taxonomy" id="326427"/>
    <lineage>
        <taxon>Bacteria</taxon>
        <taxon>Bacillati</taxon>
        <taxon>Chloroflexota</taxon>
        <taxon>Chloroflexia</taxon>
        <taxon>Chloroflexales</taxon>
        <taxon>Chloroflexineae</taxon>
        <taxon>Chloroflexaceae</taxon>
        <taxon>Chloroflexus</taxon>
    </lineage>
</organism>
<keyword evidence="3" id="KW-1185">Reference proteome</keyword>
<dbReference type="eggNOG" id="COG2608">
    <property type="taxonomic scope" value="Bacteria"/>
</dbReference>
<dbReference type="Proteomes" id="UP000002508">
    <property type="component" value="Chromosome"/>
</dbReference>
<dbReference type="Pfam" id="PF18423">
    <property type="entry name" value="zf_CopZ"/>
    <property type="match status" value="1"/>
</dbReference>
<reference evidence="2" key="1">
    <citation type="submission" date="2008-12" db="EMBL/GenBank/DDBJ databases">
        <title>Complete sequence of Chloroflexus aggregans DSM 9485.</title>
        <authorList>
            <consortium name="US DOE Joint Genome Institute"/>
            <person name="Lucas S."/>
            <person name="Copeland A."/>
            <person name="Lapidus A."/>
            <person name="Glavina del Rio T."/>
            <person name="Dalin E."/>
            <person name="Tice H."/>
            <person name="Pitluck S."/>
            <person name="Foster B."/>
            <person name="Larimer F."/>
            <person name="Land M."/>
            <person name="Hauser L."/>
            <person name="Kyrpides N."/>
            <person name="Mikhailova N."/>
            <person name="Bryant D."/>
            <person name="Richardson P."/>
        </authorList>
    </citation>
    <scope>NUCLEOTIDE SEQUENCE</scope>
    <source>
        <strain evidence="2">DSM 9485</strain>
    </source>
</reference>
<dbReference type="NCBIfam" id="NF047645">
    <property type="entry name" value="CopZ_Nterm_CC"/>
    <property type="match status" value="1"/>
</dbReference>
<dbReference type="Gene3D" id="1.10.10.1100">
    <property type="entry name" value="BFD-like [2Fe-2S]-binding domain"/>
    <property type="match status" value="1"/>
</dbReference>
<dbReference type="CDD" id="cd10141">
    <property type="entry name" value="CopZ-like_Fer2_BFD-like"/>
    <property type="match status" value="1"/>
</dbReference>
<dbReference type="InterPro" id="IPR041854">
    <property type="entry name" value="BFD-like_2Fe2S-bd_dom_sf"/>
</dbReference>
<dbReference type="RefSeq" id="WP_012615421.1">
    <property type="nucleotide sequence ID" value="NC_011831.1"/>
</dbReference>
<evidence type="ECO:0000313" key="2">
    <source>
        <dbReference type="EMBL" id="ACL23055.1"/>
    </source>
</evidence>
<dbReference type="HOGENOM" id="CLU_115326_0_0_0"/>
<gene>
    <name evidence="2" type="ordered locus">Cagg_0103</name>
</gene>
<dbReference type="KEGG" id="cag:Cagg_0103"/>
<sequence>MCTPYGCAVDSSAIPGDTKLPQSSVRLCPSCGATGKKVPIQTVRALAAISLRRVTAQEYRFCQTADCPVVYFSTDDSQTLTVAQVRERVFQKEAHRPDVFVCYCFQYRIGDLNGASQADYEAIVADIKAGIAADQCACDLRNPQGVCCLGNVMRIIHARQNS</sequence>
<protein>
    <recommendedName>
        <fullName evidence="1">CopZ zinc binding domain-containing protein</fullName>
    </recommendedName>
</protein>